<dbReference type="SUPFAM" id="SSF51197">
    <property type="entry name" value="Clavaminate synthase-like"/>
    <property type="match status" value="1"/>
</dbReference>
<dbReference type="PANTHER" id="PTHR10696:SF56">
    <property type="entry name" value="TAUD_TFDA-LIKE DOMAIN-CONTAINING PROTEIN"/>
    <property type="match status" value="1"/>
</dbReference>
<dbReference type="InterPro" id="IPR042098">
    <property type="entry name" value="TauD-like_sf"/>
</dbReference>
<dbReference type="InterPro" id="IPR050411">
    <property type="entry name" value="AlphaKG_dependent_hydroxylases"/>
</dbReference>
<feature type="domain" description="TauD/TfdA-like" evidence="4">
    <location>
        <begin position="47"/>
        <end position="338"/>
    </location>
</feature>
<keyword evidence="5" id="KW-0223">Dioxygenase</keyword>
<dbReference type="Pfam" id="PF02668">
    <property type="entry name" value="TauD"/>
    <property type="match status" value="1"/>
</dbReference>
<keyword evidence="2" id="KW-0560">Oxidoreductase</keyword>
<dbReference type="InterPro" id="IPR003819">
    <property type="entry name" value="TauD/TfdA-like"/>
</dbReference>
<keyword evidence="3" id="KW-0045">Antibiotic biosynthesis</keyword>
<dbReference type="Proteomes" id="UP001431010">
    <property type="component" value="Chromosome"/>
</dbReference>
<evidence type="ECO:0000313" key="5">
    <source>
        <dbReference type="EMBL" id="UFZ03311.1"/>
    </source>
</evidence>
<name>A0ABY3R929_9BRAD</name>
<evidence type="ECO:0000259" key="4">
    <source>
        <dbReference type="Pfam" id="PF02668"/>
    </source>
</evidence>
<proteinExistence type="predicted"/>
<evidence type="ECO:0000313" key="6">
    <source>
        <dbReference type="Proteomes" id="UP001431010"/>
    </source>
</evidence>
<organism evidence="5 6">
    <name type="scientific">Bradyrhizobium ontarionense</name>
    <dbReference type="NCBI Taxonomy" id="2898149"/>
    <lineage>
        <taxon>Bacteria</taxon>
        <taxon>Pseudomonadati</taxon>
        <taxon>Pseudomonadota</taxon>
        <taxon>Alphaproteobacteria</taxon>
        <taxon>Hyphomicrobiales</taxon>
        <taxon>Nitrobacteraceae</taxon>
        <taxon>Bradyrhizobium</taxon>
    </lineage>
</organism>
<evidence type="ECO:0000256" key="2">
    <source>
        <dbReference type="ARBA" id="ARBA00023002"/>
    </source>
</evidence>
<gene>
    <name evidence="5" type="ORF">LQG66_29390</name>
</gene>
<sequence>MNERKQFPLSRRALPRALPTDPSGLVEYHDEVDSVPLLMLCPRFDGLVLTRWLGENGPLLRELVTRSGAVLLRGFSDPSAEALSAGLSTLGDGRGPEAYVNRSTPRLSVGGNIYTATEYPADRVIPPHNEMSYTARWPLFLGLMCVQPAETGGETPIYDSRKVLAAIPQEVREAFERHGVLYLRTLAPGIDLPWQEVFQLDDPVAVEAFCNEQNIRCDWLDRDTLRIAECHPAVRRHPRTREEVWFNQAHLFHHLALGHGTARVLSSAVGADRLPRDAQFGDGTAIPADMLEAVKAAYAASAMSFFWQPGDMLLLDNMMFAHARNSYGGKRRVLAGMTAFVDGVRLEDFDR</sequence>
<keyword evidence="6" id="KW-1185">Reference proteome</keyword>
<dbReference type="RefSeq" id="WP_231319334.1">
    <property type="nucleotide sequence ID" value="NZ_CP088156.1"/>
</dbReference>
<dbReference type="EMBL" id="CP088156">
    <property type="protein sequence ID" value="UFZ03311.1"/>
    <property type="molecule type" value="Genomic_DNA"/>
</dbReference>
<protein>
    <submittedName>
        <fullName evidence="5">TauD/TfdA family dioxygenase</fullName>
    </submittedName>
</protein>
<evidence type="ECO:0000256" key="1">
    <source>
        <dbReference type="ARBA" id="ARBA00001954"/>
    </source>
</evidence>
<dbReference type="Gene3D" id="3.60.130.10">
    <property type="entry name" value="Clavaminate synthase-like"/>
    <property type="match status" value="1"/>
</dbReference>
<comment type="cofactor">
    <cofactor evidence="1">
        <name>Fe(2+)</name>
        <dbReference type="ChEBI" id="CHEBI:29033"/>
    </cofactor>
</comment>
<evidence type="ECO:0000256" key="3">
    <source>
        <dbReference type="ARBA" id="ARBA00023194"/>
    </source>
</evidence>
<reference evidence="5" key="1">
    <citation type="journal article" date="2024" name="Antonie Van Leeuwenhoek">
        <title>Bradyrhizobium ontarionense sp. nov., a novel bacterial symbiont isolated from Aeschynomene indica (Indian jointvetch), harbours photosynthesis, nitrogen fixation and nitrous oxide (N2O) reductase genes.</title>
        <authorList>
            <person name="Bromfield E.S.P."/>
            <person name="Cloutier S."/>
        </authorList>
    </citation>
    <scope>NUCLEOTIDE SEQUENCE</scope>
    <source>
        <strain evidence="5">A19</strain>
    </source>
</reference>
<accession>A0ABY3R929</accession>
<dbReference type="PANTHER" id="PTHR10696">
    <property type="entry name" value="GAMMA-BUTYROBETAINE HYDROXYLASE-RELATED"/>
    <property type="match status" value="1"/>
</dbReference>
<dbReference type="GO" id="GO:0051213">
    <property type="term" value="F:dioxygenase activity"/>
    <property type="evidence" value="ECO:0007669"/>
    <property type="project" value="UniProtKB-KW"/>
</dbReference>